<gene>
    <name evidence="3" type="ORF">CCAP1982_LOCUS11075</name>
</gene>
<keyword evidence="2" id="KW-1133">Transmembrane helix</keyword>
<evidence type="ECO:0000313" key="3">
    <source>
        <dbReference type="EMBL" id="CAD7002589.1"/>
    </source>
</evidence>
<feature type="region of interest" description="Disordered" evidence="1">
    <location>
        <begin position="74"/>
        <end position="105"/>
    </location>
</feature>
<protein>
    <submittedName>
        <fullName evidence="3">(Mediterranean fruit fly) hypothetical protein</fullName>
    </submittedName>
</protein>
<feature type="compositionally biased region" description="Basic residues" evidence="1">
    <location>
        <begin position="142"/>
        <end position="156"/>
    </location>
</feature>
<proteinExistence type="predicted"/>
<organism evidence="3 4">
    <name type="scientific">Ceratitis capitata</name>
    <name type="common">Mediterranean fruit fly</name>
    <name type="synonym">Tephritis capitata</name>
    <dbReference type="NCBI Taxonomy" id="7213"/>
    <lineage>
        <taxon>Eukaryota</taxon>
        <taxon>Metazoa</taxon>
        <taxon>Ecdysozoa</taxon>
        <taxon>Arthropoda</taxon>
        <taxon>Hexapoda</taxon>
        <taxon>Insecta</taxon>
        <taxon>Pterygota</taxon>
        <taxon>Neoptera</taxon>
        <taxon>Endopterygota</taxon>
        <taxon>Diptera</taxon>
        <taxon>Brachycera</taxon>
        <taxon>Muscomorpha</taxon>
        <taxon>Tephritoidea</taxon>
        <taxon>Tephritidae</taxon>
        <taxon>Ceratitis</taxon>
        <taxon>Ceratitis</taxon>
    </lineage>
</organism>
<dbReference type="Proteomes" id="UP000606786">
    <property type="component" value="Unassembled WGS sequence"/>
</dbReference>
<dbReference type="OrthoDB" id="6380619at2759"/>
<sequence length="166" mass="18990">MANSAKIVVGNQNATASAPTVTANNKQYRQQHSLLLLLFTLLQLCLALLVASSCLTLPAAANAKHLDGLHHFHAHHEHQQQLQQQQHEHGHHRRRLQRDSTSKILNTREQCNNVRDYFESIDIKLGSGNFEEKERTKSQREHARKSKAKRKKKHSKGSIYNTYVCE</sequence>
<keyword evidence="2" id="KW-0472">Membrane</keyword>
<keyword evidence="2" id="KW-0812">Transmembrane</keyword>
<reference evidence="3" key="1">
    <citation type="submission" date="2020-11" db="EMBL/GenBank/DDBJ databases">
        <authorList>
            <person name="Whitehead M."/>
        </authorList>
    </citation>
    <scope>NUCLEOTIDE SEQUENCE</scope>
    <source>
        <strain evidence="3">EGII</strain>
    </source>
</reference>
<name>A0A811UTS1_CERCA</name>
<accession>A0A811UTS1</accession>
<comment type="caution">
    <text evidence="3">The sequence shown here is derived from an EMBL/GenBank/DDBJ whole genome shotgun (WGS) entry which is preliminary data.</text>
</comment>
<evidence type="ECO:0000256" key="2">
    <source>
        <dbReference type="SAM" id="Phobius"/>
    </source>
</evidence>
<evidence type="ECO:0000313" key="4">
    <source>
        <dbReference type="Proteomes" id="UP000606786"/>
    </source>
</evidence>
<dbReference type="AlphaFoldDB" id="A0A811UTS1"/>
<evidence type="ECO:0000256" key="1">
    <source>
        <dbReference type="SAM" id="MobiDB-lite"/>
    </source>
</evidence>
<dbReference type="EMBL" id="CAJHJT010000034">
    <property type="protein sequence ID" value="CAD7002589.1"/>
    <property type="molecule type" value="Genomic_DNA"/>
</dbReference>
<feature type="region of interest" description="Disordered" evidence="1">
    <location>
        <begin position="129"/>
        <end position="166"/>
    </location>
</feature>
<feature type="compositionally biased region" description="Basic and acidic residues" evidence="1">
    <location>
        <begin position="130"/>
        <end position="141"/>
    </location>
</feature>
<keyword evidence="4" id="KW-1185">Reference proteome</keyword>
<feature type="transmembrane region" description="Helical" evidence="2">
    <location>
        <begin position="34"/>
        <end position="61"/>
    </location>
</feature>